<dbReference type="PATRIC" id="fig|1129794.4.peg.5212"/>
<organism evidence="2 3">
    <name type="scientific">Paraglaciecola psychrophila 170</name>
    <dbReference type="NCBI Taxonomy" id="1129794"/>
    <lineage>
        <taxon>Bacteria</taxon>
        <taxon>Pseudomonadati</taxon>
        <taxon>Pseudomonadota</taxon>
        <taxon>Gammaproteobacteria</taxon>
        <taxon>Alteromonadales</taxon>
        <taxon>Alteromonadaceae</taxon>
        <taxon>Paraglaciecola</taxon>
    </lineage>
</organism>
<dbReference type="HOGENOM" id="CLU_2396965_0_0_6"/>
<proteinExistence type="predicted"/>
<gene>
    <name evidence="2" type="ORF">C427_5229</name>
</gene>
<evidence type="ECO:0000313" key="3">
    <source>
        <dbReference type="Proteomes" id="UP000011864"/>
    </source>
</evidence>
<sequence length="93" mass="10105">MFTKSKIAAIALTSTLAFTATAQAENVSLDKYVSVMVNQAMDVAQQELKNNVRSTILTVANNVSFNEEKSYTAKVSITDLQSKNVEVSNTQAE</sequence>
<dbReference type="Proteomes" id="UP000011864">
    <property type="component" value="Chromosome"/>
</dbReference>
<dbReference type="EMBL" id="CP003837">
    <property type="protein sequence ID" value="AGH47326.1"/>
    <property type="molecule type" value="Genomic_DNA"/>
</dbReference>
<dbReference type="AlphaFoldDB" id="K7A2D0"/>
<evidence type="ECO:0000256" key="1">
    <source>
        <dbReference type="SAM" id="SignalP"/>
    </source>
</evidence>
<name>K7A2D0_9ALTE</name>
<protein>
    <submittedName>
        <fullName evidence="2">Uncharacterized protein</fullName>
    </submittedName>
</protein>
<keyword evidence="1" id="KW-0732">Signal</keyword>
<keyword evidence="3" id="KW-1185">Reference proteome</keyword>
<dbReference type="STRING" id="1129794.C427_5229"/>
<dbReference type="RefSeq" id="WP_007635980.1">
    <property type="nucleotide sequence ID" value="NC_020514.1"/>
</dbReference>
<reference evidence="2 3" key="1">
    <citation type="journal article" date="2013" name="Genome Announc.">
        <title>Complete Genome Sequence of Glaciecola psychrophila Strain 170T.</title>
        <authorList>
            <person name="Yin J."/>
            <person name="Chen J."/>
            <person name="Liu G."/>
            <person name="Yu Y."/>
            <person name="Song L."/>
            <person name="Wang X."/>
            <person name="Qu X."/>
        </authorList>
    </citation>
    <scope>NUCLEOTIDE SEQUENCE [LARGE SCALE GENOMIC DNA]</scope>
    <source>
        <strain evidence="2 3">170</strain>
    </source>
</reference>
<accession>K7A2D0</accession>
<feature type="signal peptide" evidence="1">
    <location>
        <begin position="1"/>
        <end position="24"/>
    </location>
</feature>
<dbReference type="OrthoDB" id="6388140at2"/>
<dbReference type="KEGG" id="gps:C427_5229"/>
<evidence type="ECO:0000313" key="2">
    <source>
        <dbReference type="EMBL" id="AGH47326.1"/>
    </source>
</evidence>
<feature type="chain" id="PRO_5003898826" evidence="1">
    <location>
        <begin position="25"/>
        <end position="93"/>
    </location>
</feature>